<keyword evidence="3 7" id="KW-0812">Transmembrane</keyword>
<dbReference type="KEGG" id="pfer:IRI77_08180"/>
<evidence type="ECO:0000256" key="4">
    <source>
        <dbReference type="ARBA" id="ARBA00022989"/>
    </source>
</evidence>
<keyword evidence="2" id="KW-1003">Cell membrane</keyword>
<organism evidence="10 11">
    <name type="scientific">Paludibaculum fermentans</name>
    <dbReference type="NCBI Taxonomy" id="1473598"/>
    <lineage>
        <taxon>Bacteria</taxon>
        <taxon>Pseudomonadati</taxon>
        <taxon>Acidobacteriota</taxon>
        <taxon>Terriglobia</taxon>
        <taxon>Bryobacterales</taxon>
        <taxon>Bryobacteraceae</taxon>
        <taxon>Paludibaculum</taxon>
    </lineage>
</organism>
<dbReference type="InterPro" id="IPR025857">
    <property type="entry name" value="MacB_PCD"/>
</dbReference>
<feature type="domain" description="ABC3 transporter permease C-terminal" evidence="8">
    <location>
        <begin position="358"/>
        <end position="478"/>
    </location>
</feature>
<evidence type="ECO:0000256" key="7">
    <source>
        <dbReference type="SAM" id="Phobius"/>
    </source>
</evidence>
<dbReference type="InterPro" id="IPR050250">
    <property type="entry name" value="Macrolide_Exporter_MacB"/>
</dbReference>
<dbReference type="InterPro" id="IPR017800">
    <property type="entry name" value="ADOP"/>
</dbReference>
<dbReference type="AlphaFoldDB" id="A0A7S7SNA9"/>
<dbReference type="EMBL" id="CP063849">
    <property type="protein sequence ID" value="QOY89920.1"/>
    <property type="molecule type" value="Genomic_DNA"/>
</dbReference>
<feature type="transmembrane region" description="Helical" evidence="7">
    <location>
        <begin position="353"/>
        <end position="377"/>
    </location>
</feature>
<feature type="transmembrane region" description="Helical" evidence="7">
    <location>
        <begin position="753"/>
        <end position="777"/>
    </location>
</feature>
<keyword evidence="11" id="KW-1185">Reference proteome</keyword>
<name>A0A7S7SNA9_PALFE</name>
<dbReference type="GO" id="GO:0005886">
    <property type="term" value="C:plasma membrane"/>
    <property type="evidence" value="ECO:0007669"/>
    <property type="project" value="UniProtKB-SubCell"/>
</dbReference>
<feature type="domain" description="ABC3 transporter permease C-terminal" evidence="8">
    <location>
        <begin position="761"/>
        <end position="873"/>
    </location>
</feature>
<dbReference type="PANTHER" id="PTHR30572:SF4">
    <property type="entry name" value="ABC TRANSPORTER PERMEASE YTRF"/>
    <property type="match status" value="1"/>
</dbReference>
<feature type="transmembrane region" description="Helical" evidence="7">
    <location>
        <begin position="410"/>
        <end position="430"/>
    </location>
</feature>
<feature type="transmembrane region" description="Helical" evidence="7">
    <location>
        <begin position="95"/>
        <end position="120"/>
    </location>
</feature>
<evidence type="ECO:0000256" key="3">
    <source>
        <dbReference type="ARBA" id="ARBA00022692"/>
    </source>
</evidence>
<comment type="subcellular location">
    <subcellularLocation>
        <location evidence="1">Cell membrane</location>
        <topology evidence="1">Multi-pass membrane protein</topology>
    </subcellularLocation>
</comment>
<reference evidence="10 11" key="1">
    <citation type="submission" date="2020-10" db="EMBL/GenBank/DDBJ databases">
        <title>Complete genome sequence of Paludibaculum fermentans P105T, a facultatively anaerobic acidobacterium capable of dissimilatory Fe(III) reduction.</title>
        <authorList>
            <person name="Dedysh S.N."/>
            <person name="Beletsky A.V."/>
            <person name="Kulichevskaya I.S."/>
            <person name="Mardanov A.V."/>
            <person name="Ravin N.V."/>
        </authorList>
    </citation>
    <scope>NUCLEOTIDE SEQUENCE [LARGE SCALE GENOMIC DNA]</scope>
    <source>
        <strain evidence="10 11">P105</strain>
    </source>
</reference>
<keyword evidence="5 7" id="KW-0472">Membrane</keyword>
<protein>
    <submittedName>
        <fullName evidence="10">ABC transporter permease</fullName>
    </submittedName>
</protein>
<dbReference type="Pfam" id="PF12704">
    <property type="entry name" value="MacB_PCD"/>
    <property type="match status" value="2"/>
</dbReference>
<feature type="domain" description="MacB-like periplasmic core" evidence="9">
    <location>
        <begin position="94"/>
        <end position="309"/>
    </location>
</feature>
<evidence type="ECO:0000259" key="8">
    <source>
        <dbReference type="Pfam" id="PF02687"/>
    </source>
</evidence>
<dbReference type="NCBIfam" id="TIGR03434">
    <property type="entry name" value="ADOP"/>
    <property type="match status" value="1"/>
</dbReference>
<gene>
    <name evidence="10" type="ORF">IRI77_08180</name>
</gene>
<evidence type="ECO:0000256" key="2">
    <source>
        <dbReference type="ARBA" id="ARBA00022475"/>
    </source>
</evidence>
<evidence type="ECO:0000313" key="10">
    <source>
        <dbReference type="EMBL" id="QOY89920.1"/>
    </source>
</evidence>
<accession>A0A7S7SNA9</accession>
<dbReference type="RefSeq" id="WP_194451583.1">
    <property type="nucleotide sequence ID" value="NZ_CP063849.1"/>
</dbReference>
<evidence type="ECO:0000256" key="5">
    <source>
        <dbReference type="ARBA" id="ARBA00023136"/>
    </source>
</evidence>
<dbReference type="NCBIfam" id="NF038403">
    <property type="entry name" value="perm_prefix_1"/>
    <property type="match status" value="1"/>
</dbReference>
<dbReference type="PANTHER" id="PTHR30572">
    <property type="entry name" value="MEMBRANE COMPONENT OF TRANSPORTER-RELATED"/>
    <property type="match status" value="1"/>
</dbReference>
<feature type="transmembrane region" description="Helical" evidence="7">
    <location>
        <begin position="843"/>
        <end position="866"/>
    </location>
</feature>
<evidence type="ECO:0000259" key="9">
    <source>
        <dbReference type="Pfam" id="PF12704"/>
    </source>
</evidence>
<sequence>MKELWRRLTHLFRRTELEQELDEEMRLHMELRARKLRAQGVEPEESEYAARRRFGNAAGYRESSHDLWAFRWLEQLAADVRLAIRTSRKSPSFTLLALGSLSLGLAANTAIFSFVNAIVLKTLPVRDASRLILLRQNNETFHMENCCFSYNFFQGIRKQDTGFEEFLAVATIERDVVDGDRRKTVSAELVSGNYFSMLGVRPALGRLLDEPDDRVEKGARVCVISDRLWRTFFNGAPDVVGRKLVLDKEAFQIVGVTPPGFQGAALHGRVDLQIPTAWAETFYGTPRDNFGWLQMLGRLKPGVSMQAAGLRLNPVGLRLQREIGFKMNDKDNFILRDGSQGTGSEKEKLGRPVLLLLSIVGLVLLMACANLAALWLVRSIERAREAAIRVALGATRWAVIRQFLVQSLMLSLVSGAVGWWLAQFFIAALLGLMGSQRENLTQHVQPDPMVLGFFAAVTLGSGLLFGLLPALRAWRTDPMPLVQSGTLFAAGKRALGYRYLISAQIAVSVALIFTAGLLSRTLHNLRAIDLGFQPQHVVLAQVDFERLNYSEAGAAQAMQNLLLRAQGLPGAQSASVATINILTGSAASFVMRIPGYVPPKGMPPVAYYTSVSPGYFRTMGIPIRQGRDFAREDRTVGEAPAIVNEQFAKRYLGGDGVGKPLAYGGGRKVRVIGVVGTTKYRWLREDPEPIIYLPATADSMPGSAWVQVRSTASPELVENQLRSLIQSADARLPVDQLTTMDAQIDESLAAERLLAMLSTALGLLAVGLAAIGLYGVLSYSTARRTREIGIRVAIGADRNSILGMILGESAWMVIAGLAAGLPLALFAGRLIQSQLYGLKPADLATTVAAGLFLMLISTGAALLPAWRATRVDPASCLRYE</sequence>
<dbReference type="InterPro" id="IPR003838">
    <property type="entry name" value="ABC3_permease_C"/>
</dbReference>
<feature type="transmembrane region" description="Helical" evidence="7">
    <location>
        <begin position="450"/>
        <end position="471"/>
    </location>
</feature>
<proteinExistence type="inferred from homology"/>
<keyword evidence="4 7" id="KW-1133">Transmembrane helix</keyword>
<comment type="similarity">
    <text evidence="6">Belongs to the ABC-4 integral membrane protein family.</text>
</comment>
<feature type="transmembrane region" description="Helical" evidence="7">
    <location>
        <begin position="810"/>
        <end position="831"/>
    </location>
</feature>
<evidence type="ECO:0000256" key="6">
    <source>
        <dbReference type="ARBA" id="ARBA00038076"/>
    </source>
</evidence>
<dbReference type="Pfam" id="PF02687">
    <property type="entry name" value="FtsX"/>
    <property type="match status" value="2"/>
</dbReference>
<evidence type="ECO:0000313" key="11">
    <source>
        <dbReference type="Proteomes" id="UP000593892"/>
    </source>
</evidence>
<dbReference type="InterPro" id="IPR047928">
    <property type="entry name" value="Perm_prefix_1"/>
</dbReference>
<dbReference type="GO" id="GO:0022857">
    <property type="term" value="F:transmembrane transporter activity"/>
    <property type="evidence" value="ECO:0007669"/>
    <property type="project" value="TreeGrafter"/>
</dbReference>
<evidence type="ECO:0000256" key="1">
    <source>
        <dbReference type="ARBA" id="ARBA00004651"/>
    </source>
</evidence>
<dbReference type="Proteomes" id="UP000593892">
    <property type="component" value="Chromosome"/>
</dbReference>
<feature type="domain" description="MacB-like periplasmic core" evidence="9">
    <location>
        <begin position="603"/>
        <end position="723"/>
    </location>
</feature>
<feature type="transmembrane region" description="Helical" evidence="7">
    <location>
        <begin position="497"/>
        <end position="518"/>
    </location>
</feature>